<evidence type="ECO:0000256" key="2">
    <source>
        <dbReference type="ARBA" id="ARBA00022803"/>
    </source>
</evidence>
<evidence type="ECO:0000313" key="6">
    <source>
        <dbReference type="EMBL" id="EEX50867.1"/>
    </source>
</evidence>
<keyword evidence="2 3" id="KW-0802">TPR repeat</keyword>
<dbReference type="GO" id="GO:0005886">
    <property type="term" value="C:plasma membrane"/>
    <property type="evidence" value="ECO:0007669"/>
    <property type="project" value="TreeGrafter"/>
</dbReference>
<keyword evidence="4" id="KW-0812">Transmembrane</keyword>
<evidence type="ECO:0000259" key="5">
    <source>
        <dbReference type="Pfam" id="PF23914"/>
    </source>
</evidence>
<dbReference type="PANTHER" id="PTHR47870">
    <property type="entry name" value="CYTOCHROME C-TYPE BIOGENESIS PROTEIN CCMH"/>
    <property type="match status" value="1"/>
</dbReference>
<dbReference type="InterPro" id="IPR051263">
    <property type="entry name" value="C-type_cytochrome_biogenesis"/>
</dbReference>
<dbReference type="SUPFAM" id="SSF48452">
    <property type="entry name" value="TPR-like"/>
    <property type="match status" value="1"/>
</dbReference>
<gene>
    <name evidence="6" type="primary">nrfF</name>
    <name evidence="6" type="ORF">HMPREF0621_0454</name>
</gene>
<feature type="repeat" description="TPR" evidence="3">
    <location>
        <begin position="154"/>
        <end position="187"/>
    </location>
</feature>
<organism evidence="6 7">
    <name type="scientific">Pasteurella dagmatis ATCC 43325</name>
    <dbReference type="NCBI Taxonomy" id="667128"/>
    <lineage>
        <taxon>Bacteria</taxon>
        <taxon>Pseudomonadati</taxon>
        <taxon>Pseudomonadota</taxon>
        <taxon>Gammaproteobacteria</taxon>
        <taxon>Pasteurellales</taxon>
        <taxon>Pasteurellaceae</taxon>
        <taxon>Pasteurella</taxon>
    </lineage>
</organism>
<keyword evidence="1" id="KW-0677">Repeat</keyword>
<dbReference type="PROSITE" id="PS50005">
    <property type="entry name" value="TPR"/>
    <property type="match status" value="1"/>
</dbReference>
<dbReference type="InterPro" id="IPR056413">
    <property type="entry name" value="TPR_CcmH_CycH"/>
</dbReference>
<keyword evidence="7" id="KW-1185">Reference proteome</keyword>
<dbReference type="InterPro" id="IPR019734">
    <property type="entry name" value="TPR_rpt"/>
</dbReference>
<evidence type="ECO:0000313" key="7">
    <source>
        <dbReference type="Proteomes" id="UP000005519"/>
    </source>
</evidence>
<evidence type="ECO:0000256" key="4">
    <source>
        <dbReference type="SAM" id="Phobius"/>
    </source>
</evidence>
<dbReference type="EMBL" id="ACZR01000005">
    <property type="protein sequence ID" value="EEX50867.1"/>
    <property type="molecule type" value="Genomic_DNA"/>
</dbReference>
<protein>
    <submittedName>
        <fullName evidence="6">Tetratricopeptide repeat protein</fullName>
    </submittedName>
</protein>
<reference evidence="6 7" key="1">
    <citation type="submission" date="2009-10" db="EMBL/GenBank/DDBJ databases">
        <authorList>
            <person name="Muzny D."/>
            <person name="Qin X."/>
            <person name="Deng J."/>
            <person name="Jiang H."/>
            <person name="Liu Y."/>
            <person name="Qu J."/>
            <person name="Song X.-Z."/>
            <person name="Zhang L."/>
            <person name="Thornton R."/>
            <person name="Coyle M."/>
            <person name="Francisco L."/>
            <person name="Jackson L."/>
            <person name="Javaid M."/>
            <person name="Korchina V."/>
            <person name="Kovar C."/>
            <person name="Mata R."/>
            <person name="Mathew T."/>
            <person name="Ngo R."/>
            <person name="Nguyen L."/>
            <person name="Nguyen N."/>
            <person name="Okwuonu G."/>
            <person name="Ongeri F."/>
            <person name="Pham C."/>
            <person name="Simmons D."/>
            <person name="Wilczek-Boney K."/>
            <person name="Hale W."/>
            <person name="Jakkamsetti A."/>
            <person name="Pham P."/>
            <person name="Ruth R."/>
            <person name="San Lucas F."/>
            <person name="Warren J."/>
            <person name="Zhang J."/>
            <person name="Zhao Z."/>
            <person name="Zhou C."/>
            <person name="Zhu D."/>
            <person name="Lee S."/>
            <person name="Bess C."/>
            <person name="Blankenburg K."/>
            <person name="Forbes L."/>
            <person name="Fu Q."/>
            <person name="Gubbala S."/>
            <person name="Hirani K."/>
            <person name="Jayaseelan J.C."/>
            <person name="Lara F."/>
            <person name="Munidasa M."/>
            <person name="Palculict T."/>
            <person name="Patil S."/>
            <person name="Pu L.-L."/>
            <person name="Saada N."/>
            <person name="Tang L."/>
            <person name="Weissenberger G."/>
            <person name="Zhu Y."/>
            <person name="Hemphill L."/>
            <person name="Shang Y."/>
            <person name="Youmans B."/>
            <person name="Ayvaz T."/>
            <person name="Ross M."/>
            <person name="Santibanez J."/>
            <person name="Aqrawi P."/>
            <person name="Gross S."/>
            <person name="Joshi V."/>
            <person name="Fowler G."/>
            <person name="Nazareth L."/>
            <person name="Reid J."/>
            <person name="Worley K."/>
            <person name="Petrosino J."/>
            <person name="Highlander S."/>
            <person name="Gibbs R."/>
        </authorList>
    </citation>
    <scope>NUCLEOTIDE SEQUENCE [LARGE SCALE GENOMIC DNA]</scope>
    <source>
        <strain evidence="6 7">ATCC 43325</strain>
    </source>
</reference>
<keyword evidence="4" id="KW-1133">Transmembrane helix</keyword>
<dbReference type="STRING" id="667128.HMPREF0621_0454"/>
<accession>C9PN80</accession>
<dbReference type="Proteomes" id="UP000005519">
    <property type="component" value="Unassembled WGS sequence"/>
</dbReference>
<feature type="transmembrane region" description="Helical" evidence="4">
    <location>
        <begin position="6"/>
        <end position="25"/>
    </location>
</feature>
<keyword evidence="4" id="KW-0472">Membrane</keyword>
<proteinExistence type="predicted"/>
<sequence length="279" mass="32387">MMWWGLLTFTLLIIVLLLLPFGKWLSWQNNYRQQKNIALYREQLMMSSDPELRNELGQRLLEDEKQLQNQSDFVLTEGKCAVRFSLKLNMFLAFLLITVPSLYYFSLPRYTDVEQGEATFLQQQMQLMEQAISQQNEDKITQIQNKLRQDPNDAENWLALGQAYIENNEFDSARISYQNAQSLLGNKPYILGALATALYYQSGQQLTEAVQALLNQALIEDPQEISSLSLIATDAFVQGNYQKAAQTWQKMLDSDRPNIDRRTLIQRIQMAEIRLQQSK</sequence>
<dbReference type="Pfam" id="PF23914">
    <property type="entry name" value="TPR_CcmH_CycH"/>
    <property type="match status" value="1"/>
</dbReference>
<dbReference type="HOGENOM" id="CLU_036074_3_0_6"/>
<dbReference type="RefSeq" id="WP_005763118.1">
    <property type="nucleotide sequence ID" value="NZ_GG704811.1"/>
</dbReference>
<feature type="domain" description="Cytochrome c-type biogenesis protein H TPR" evidence="5">
    <location>
        <begin position="123"/>
        <end position="254"/>
    </location>
</feature>
<name>C9PN80_9PAST</name>
<dbReference type="Gene3D" id="1.25.40.10">
    <property type="entry name" value="Tetratricopeptide repeat domain"/>
    <property type="match status" value="1"/>
</dbReference>
<feature type="transmembrane region" description="Helical" evidence="4">
    <location>
        <begin position="88"/>
        <end position="105"/>
    </location>
</feature>
<dbReference type="PANTHER" id="PTHR47870:SF2">
    <property type="entry name" value="FORMATE-DEPENDENT NITRITE REDUCTASE COMPLEX SUBUNIT NRFF"/>
    <property type="match status" value="1"/>
</dbReference>
<evidence type="ECO:0000256" key="3">
    <source>
        <dbReference type="PROSITE-ProRule" id="PRU00339"/>
    </source>
</evidence>
<dbReference type="AlphaFoldDB" id="C9PN80"/>
<comment type="caution">
    <text evidence="6">The sequence shown here is derived from an EMBL/GenBank/DDBJ whole genome shotgun (WGS) entry which is preliminary data.</text>
</comment>
<evidence type="ECO:0000256" key="1">
    <source>
        <dbReference type="ARBA" id="ARBA00022737"/>
    </source>
</evidence>
<dbReference type="OrthoDB" id="9776053at2"/>
<dbReference type="InterPro" id="IPR011990">
    <property type="entry name" value="TPR-like_helical_dom_sf"/>
</dbReference>